<dbReference type="EMBL" id="APKE01000010">
    <property type="protein sequence ID" value="KAF0676909.1"/>
    <property type="molecule type" value="Genomic_DNA"/>
</dbReference>
<protein>
    <submittedName>
        <fullName evidence="2">DNA-binding HTH domain-containing protein Transcription</fullName>
    </submittedName>
</protein>
<proteinExistence type="predicted"/>
<name>A0A921NUI6_9RHOB</name>
<reference evidence="2" key="1">
    <citation type="submission" date="2013-03" db="EMBL/GenBank/DDBJ databases">
        <title>Genome Sequence of the Profundibacterium mesophilum strain KAUST100406-0324T from Red Sea, a novel genus in the family Rhodobacteraceae.</title>
        <authorList>
            <person name="Essack M."/>
            <person name="Alam I."/>
            <person name="Lafi F."/>
            <person name="Alawi W."/>
            <person name="Kamanu F."/>
            <person name="Al-Suwailem A."/>
            <person name="Lee O.O."/>
            <person name="Xu Y."/>
            <person name="Bajic V."/>
            <person name="Qian P.-Y."/>
            <person name="Archer J."/>
        </authorList>
    </citation>
    <scope>NUCLEOTIDE SEQUENCE</scope>
    <source>
        <strain evidence="2">KAUST100406-0324</strain>
    </source>
</reference>
<dbReference type="InterPro" id="IPR036388">
    <property type="entry name" value="WH-like_DNA-bd_sf"/>
</dbReference>
<dbReference type="OrthoDB" id="4457864at2"/>
<accession>A0A921NUI6</accession>
<gene>
    <name evidence="2" type="ORF">PMES_00705</name>
</gene>
<evidence type="ECO:0000259" key="1">
    <source>
        <dbReference type="SMART" id="SM00421"/>
    </source>
</evidence>
<evidence type="ECO:0000313" key="2">
    <source>
        <dbReference type="EMBL" id="KAF0676909.1"/>
    </source>
</evidence>
<sequence length="372" mass="40981">MQDTTAYDALINRLFETTLDTAAWEDIPRLLEALAPGVRTQVFGIDSQDRGVNIATGAWGYDPYYADAFTTHYSHQNPWAKSFTTAEIGKPISAGEMYPEADLLRTEFYHDWVRPQEDIRGGGGIILDRTKRTNLLIGGNIRQRDRDRIEADWLALLARLAPLMRHAWTLGRTLATARLERDLLAAQPAVDPTLILLDIERRPGFTNMRGARMLEAGDILRHAPDGRVSFRDDQAQRRLAALSRSRPTPYRAADFLLPGGRGQRVRMSHFDPAGISSPALALMLDISRPGVLVVLSDDRNDLSPRDVAVTLGLTGAEGEVAFALYSGRGTDEIAQARGVGPGTVRNQLKSIFVKTGTGRQSELVSLIAALAR</sequence>
<dbReference type="RefSeq" id="WP_159964128.1">
    <property type="nucleotide sequence ID" value="NZ_APKE01000010.1"/>
</dbReference>
<keyword evidence="3" id="KW-1185">Reference proteome</keyword>
<dbReference type="GO" id="GO:0003677">
    <property type="term" value="F:DNA binding"/>
    <property type="evidence" value="ECO:0007669"/>
    <property type="project" value="UniProtKB-KW"/>
</dbReference>
<dbReference type="Gene3D" id="1.10.10.10">
    <property type="entry name" value="Winged helix-like DNA-binding domain superfamily/Winged helix DNA-binding domain"/>
    <property type="match status" value="1"/>
</dbReference>
<dbReference type="Proteomes" id="UP000698242">
    <property type="component" value="Unassembled WGS sequence"/>
</dbReference>
<dbReference type="InterPro" id="IPR016032">
    <property type="entry name" value="Sig_transdc_resp-reg_C-effctor"/>
</dbReference>
<feature type="domain" description="HTH luxR-type" evidence="1">
    <location>
        <begin position="310"/>
        <end position="367"/>
    </location>
</feature>
<comment type="caution">
    <text evidence="2">The sequence shown here is derived from an EMBL/GenBank/DDBJ whole genome shotgun (WGS) entry which is preliminary data.</text>
</comment>
<dbReference type="InterPro" id="IPR000792">
    <property type="entry name" value="Tscrpt_reg_LuxR_C"/>
</dbReference>
<dbReference type="GO" id="GO:0006355">
    <property type="term" value="P:regulation of DNA-templated transcription"/>
    <property type="evidence" value="ECO:0007669"/>
    <property type="project" value="InterPro"/>
</dbReference>
<dbReference type="SMART" id="SM00421">
    <property type="entry name" value="HTH_LUXR"/>
    <property type="match status" value="1"/>
</dbReference>
<evidence type="ECO:0000313" key="3">
    <source>
        <dbReference type="Proteomes" id="UP000698242"/>
    </source>
</evidence>
<dbReference type="AlphaFoldDB" id="A0A921NUI6"/>
<keyword evidence="2" id="KW-0238">DNA-binding</keyword>
<organism evidence="2 3">
    <name type="scientific">Profundibacterium mesophilum KAUST100406-0324</name>
    <dbReference type="NCBI Taxonomy" id="1037889"/>
    <lineage>
        <taxon>Bacteria</taxon>
        <taxon>Pseudomonadati</taxon>
        <taxon>Pseudomonadota</taxon>
        <taxon>Alphaproteobacteria</taxon>
        <taxon>Rhodobacterales</taxon>
        <taxon>Roseobacteraceae</taxon>
        <taxon>Profundibacterium</taxon>
    </lineage>
</organism>
<dbReference type="SUPFAM" id="SSF46894">
    <property type="entry name" value="C-terminal effector domain of the bipartite response regulators"/>
    <property type="match status" value="1"/>
</dbReference>